<name>A0A6M4HDX8_9PROT</name>
<dbReference type="InParanoid" id="A0A6M4HDX8"/>
<dbReference type="Gene3D" id="2.40.10.120">
    <property type="match status" value="1"/>
</dbReference>
<dbReference type="SUPFAM" id="SSF50494">
    <property type="entry name" value="Trypsin-like serine proteases"/>
    <property type="match status" value="1"/>
</dbReference>
<accession>A0A6M4HDX8</accession>
<sequence length="241" mass="26024">MEWFEAIDQLKPYVVRISTPSGSGTGWLVSRSTTSSLCAIATAGHVIDHAHYWEEPIRLHHTQSGQSVVLRAPDRSIHLESQLDSAGLIFDCTTLPLPDLPIELVPKDKFVVPGVEIGWLGFPAIPRADLCFFSGRISAFIEADSAYMVDGVAINGVSGGPAFNINGGELRLLGIVSAYIPNRATGDALPGVAVVRDATQFHDLTERFRDFDDAKKQESPPANAAPSEVTEGEPPIKTLHK</sequence>
<feature type="region of interest" description="Disordered" evidence="1">
    <location>
        <begin position="211"/>
        <end position="241"/>
    </location>
</feature>
<gene>
    <name evidence="2" type="ORF">DSM104440_03549</name>
</gene>
<keyword evidence="3" id="KW-1185">Reference proteome</keyword>
<evidence type="ECO:0000313" key="3">
    <source>
        <dbReference type="Proteomes" id="UP000503096"/>
    </source>
</evidence>
<dbReference type="AlphaFoldDB" id="A0A6M4HDX8"/>
<dbReference type="Proteomes" id="UP000503096">
    <property type="component" value="Chromosome"/>
</dbReference>
<protein>
    <recommendedName>
        <fullName evidence="4">Trypsin-like peptidase domain-containing protein</fullName>
    </recommendedName>
</protein>
<proteinExistence type="predicted"/>
<dbReference type="KEGG" id="upl:DSM104440_03549"/>
<evidence type="ECO:0000256" key="1">
    <source>
        <dbReference type="SAM" id="MobiDB-lite"/>
    </source>
</evidence>
<dbReference type="EMBL" id="CP053073">
    <property type="protein sequence ID" value="QJR16713.1"/>
    <property type="molecule type" value="Genomic_DNA"/>
</dbReference>
<evidence type="ECO:0008006" key="4">
    <source>
        <dbReference type="Google" id="ProtNLM"/>
    </source>
</evidence>
<dbReference type="RefSeq" id="WP_212758131.1">
    <property type="nucleotide sequence ID" value="NZ_CP053073.1"/>
</dbReference>
<organism evidence="2 3">
    <name type="scientific">Usitatibacter palustris</name>
    <dbReference type="NCBI Taxonomy" id="2732487"/>
    <lineage>
        <taxon>Bacteria</taxon>
        <taxon>Pseudomonadati</taxon>
        <taxon>Pseudomonadota</taxon>
        <taxon>Betaproteobacteria</taxon>
        <taxon>Nitrosomonadales</taxon>
        <taxon>Usitatibacteraceae</taxon>
        <taxon>Usitatibacter</taxon>
    </lineage>
</organism>
<evidence type="ECO:0000313" key="2">
    <source>
        <dbReference type="EMBL" id="QJR16713.1"/>
    </source>
</evidence>
<dbReference type="Pfam" id="PF13365">
    <property type="entry name" value="Trypsin_2"/>
    <property type="match status" value="1"/>
</dbReference>
<dbReference type="InterPro" id="IPR009003">
    <property type="entry name" value="Peptidase_S1_PA"/>
</dbReference>
<reference evidence="2 3" key="1">
    <citation type="submission" date="2020-04" db="EMBL/GenBank/DDBJ databases">
        <title>Usitatibacter rugosus gen. nov., sp. nov. and Usitatibacter palustris sp. nov., novel members of Usitatibacteraceae fam. nov. within the order Nitrosomonadales isolated from soil.</title>
        <authorList>
            <person name="Huber K.J."/>
            <person name="Neumann-Schaal M."/>
            <person name="Geppert A."/>
            <person name="Luckner M."/>
            <person name="Wanner G."/>
            <person name="Overmann J."/>
        </authorList>
    </citation>
    <scope>NUCLEOTIDE SEQUENCE [LARGE SCALE GENOMIC DNA]</scope>
    <source>
        <strain evidence="2 3">Swamp67</strain>
    </source>
</reference>